<protein>
    <submittedName>
        <fullName evidence="2">Uncharacterized protein</fullName>
    </submittedName>
</protein>
<comment type="caution">
    <text evidence="2">The sequence shown here is derived from an EMBL/GenBank/DDBJ whole genome shotgun (WGS) entry which is preliminary data.</text>
</comment>
<name>A0ABT8FH92_9ACTN</name>
<keyword evidence="1" id="KW-1133">Transmembrane helix</keyword>
<reference evidence="2" key="1">
    <citation type="submission" date="2023-06" db="EMBL/GenBank/DDBJ databases">
        <title>Draft genome sequence of Nocardioides sp. SOB77.</title>
        <authorList>
            <person name="Zhang G."/>
        </authorList>
    </citation>
    <scope>NUCLEOTIDE SEQUENCE</scope>
    <source>
        <strain evidence="2">SOB77</strain>
    </source>
</reference>
<sequence length="121" mass="12932">MTLPTPQPTQVRRPWRSTLRTAFQALVALAVLFPILVQTAGLDPAAFPWLAVPLAVAAAFARIMALPQVETFLRRFMPFLAAQPGDPDERGAIDSGLLGIVAVVLLLLILLALLGALGPVR</sequence>
<feature type="transmembrane region" description="Helical" evidence="1">
    <location>
        <begin position="46"/>
        <end position="65"/>
    </location>
</feature>
<dbReference type="EMBL" id="JAUHJQ010000005">
    <property type="protein sequence ID" value="MDN4173904.1"/>
    <property type="molecule type" value="Genomic_DNA"/>
</dbReference>
<proteinExistence type="predicted"/>
<evidence type="ECO:0000313" key="3">
    <source>
        <dbReference type="Proteomes" id="UP001168620"/>
    </source>
</evidence>
<accession>A0ABT8FH92</accession>
<keyword evidence="3" id="KW-1185">Reference proteome</keyword>
<dbReference type="Proteomes" id="UP001168620">
    <property type="component" value="Unassembled WGS sequence"/>
</dbReference>
<organism evidence="2 3">
    <name type="scientific">Nocardioides oceani</name>
    <dbReference type="NCBI Taxonomy" id="3058369"/>
    <lineage>
        <taxon>Bacteria</taxon>
        <taxon>Bacillati</taxon>
        <taxon>Actinomycetota</taxon>
        <taxon>Actinomycetes</taxon>
        <taxon>Propionibacteriales</taxon>
        <taxon>Nocardioidaceae</taxon>
        <taxon>Nocardioides</taxon>
    </lineage>
</organism>
<feature type="transmembrane region" description="Helical" evidence="1">
    <location>
        <begin position="97"/>
        <end position="118"/>
    </location>
</feature>
<feature type="transmembrane region" description="Helical" evidence="1">
    <location>
        <begin position="21"/>
        <end position="40"/>
    </location>
</feature>
<keyword evidence="1" id="KW-0812">Transmembrane</keyword>
<evidence type="ECO:0000256" key="1">
    <source>
        <dbReference type="SAM" id="Phobius"/>
    </source>
</evidence>
<gene>
    <name evidence="2" type="ORF">QWY28_13165</name>
</gene>
<keyword evidence="1" id="KW-0472">Membrane</keyword>
<evidence type="ECO:0000313" key="2">
    <source>
        <dbReference type="EMBL" id="MDN4173904.1"/>
    </source>
</evidence>
<dbReference type="RefSeq" id="WP_300953006.1">
    <property type="nucleotide sequence ID" value="NZ_JAUHJQ010000005.1"/>
</dbReference>